<dbReference type="PROSITE" id="PS50222">
    <property type="entry name" value="EF_HAND_2"/>
    <property type="match status" value="2"/>
</dbReference>
<dbReference type="GO" id="GO:0005509">
    <property type="term" value="F:calcium ion binding"/>
    <property type="evidence" value="ECO:0007669"/>
    <property type="project" value="InterPro"/>
</dbReference>
<keyword evidence="3" id="KW-0862">Zinc</keyword>
<dbReference type="SMART" id="SM00054">
    <property type="entry name" value="EFh"/>
    <property type="match status" value="2"/>
</dbReference>
<dbReference type="Proteomes" id="UP000238479">
    <property type="component" value="Chromosome 4"/>
</dbReference>
<gene>
    <name evidence="7" type="ORF">RchiOBHm_Chr4g0395551</name>
</gene>
<feature type="region of interest" description="Disordered" evidence="5">
    <location>
        <begin position="161"/>
        <end position="186"/>
    </location>
</feature>
<evidence type="ECO:0000256" key="1">
    <source>
        <dbReference type="ARBA" id="ARBA00022723"/>
    </source>
</evidence>
<dbReference type="EMBL" id="PDCK01000042">
    <property type="protein sequence ID" value="PRQ36799.1"/>
    <property type="molecule type" value="Genomic_DNA"/>
</dbReference>
<proteinExistence type="predicted"/>
<dbReference type="STRING" id="74649.A0A2P6QRI5"/>
<evidence type="ECO:0000313" key="8">
    <source>
        <dbReference type="Proteomes" id="UP000238479"/>
    </source>
</evidence>
<dbReference type="InterPro" id="IPR043145">
    <property type="entry name" value="Znf_ZZ_sf"/>
</dbReference>
<name>A0A2P6QRI5_ROSCH</name>
<feature type="compositionally biased region" description="Low complexity" evidence="5">
    <location>
        <begin position="161"/>
        <end position="172"/>
    </location>
</feature>
<accession>A0A2P6QRI5</accession>
<organism evidence="7 8">
    <name type="scientific">Rosa chinensis</name>
    <name type="common">China rose</name>
    <dbReference type="NCBI Taxonomy" id="74649"/>
    <lineage>
        <taxon>Eukaryota</taxon>
        <taxon>Viridiplantae</taxon>
        <taxon>Streptophyta</taxon>
        <taxon>Embryophyta</taxon>
        <taxon>Tracheophyta</taxon>
        <taxon>Spermatophyta</taxon>
        <taxon>Magnoliopsida</taxon>
        <taxon>eudicotyledons</taxon>
        <taxon>Gunneridae</taxon>
        <taxon>Pentapetalae</taxon>
        <taxon>rosids</taxon>
        <taxon>fabids</taxon>
        <taxon>Rosales</taxon>
        <taxon>Rosaceae</taxon>
        <taxon>Rosoideae</taxon>
        <taxon>Rosoideae incertae sedis</taxon>
        <taxon>Rosa</taxon>
    </lineage>
</organism>
<dbReference type="Pfam" id="PF13499">
    <property type="entry name" value="EF-hand_7"/>
    <property type="match status" value="1"/>
</dbReference>
<dbReference type="Gene3D" id="1.10.238.10">
    <property type="entry name" value="EF-hand"/>
    <property type="match status" value="1"/>
</dbReference>
<evidence type="ECO:0000259" key="6">
    <source>
        <dbReference type="PROSITE" id="PS50222"/>
    </source>
</evidence>
<evidence type="ECO:0000256" key="5">
    <source>
        <dbReference type="SAM" id="MobiDB-lite"/>
    </source>
</evidence>
<dbReference type="OMA" id="RCKIFIT"/>
<dbReference type="Gramene" id="PRQ36799">
    <property type="protein sequence ID" value="PRQ36799"/>
    <property type="gene ID" value="RchiOBHm_Chr4g0395551"/>
</dbReference>
<dbReference type="GO" id="GO:0008270">
    <property type="term" value="F:zinc ion binding"/>
    <property type="evidence" value="ECO:0007669"/>
    <property type="project" value="UniProtKB-KW"/>
</dbReference>
<keyword evidence="8" id="KW-1185">Reference proteome</keyword>
<dbReference type="InterPro" id="IPR018247">
    <property type="entry name" value="EF_Hand_1_Ca_BS"/>
</dbReference>
<evidence type="ECO:0000256" key="2">
    <source>
        <dbReference type="ARBA" id="ARBA00022771"/>
    </source>
</evidence>
<dbReference type="PROSITE" id="PS00018">
    <property type="entry name" value="EF_HAND_1"/>
    <property type="match status" value="1"/>
</dbReference>
<dbReference type="CDD" id="cd00051">
    <property type="entry name" value="EFh"/>
    <property type="match status" value="1"/>
</dbReference>
<sequence>MEEIREAALAYYHNLPEDLQKLASEKFKEIDSNGNGTISIREFKKSMGSSFDNDSVIMKRSFKELDKNGDGKLDFNEYITLYYLVESGRVLIYCAGDGCEAAPFLKGLYFTCVDCFHHNENETFDLCTSCYRNADFVHEHTNFVDNHVLLRSKAACCESTSEPCSSGSDSESNQVSRSGSKRVEVKRSGSKRRAVFGAINSGVSVAQAVGSVAADAASCSIM</sequence>
<feature type="domain" description="EF-hand" evidence="6">
    <location>
        <begin position="53"/>
        <end position="88"/>
    </location>
</feature>
<dbReference type="OrthoDB" id="1162621at2759"/>
<keyword evidence="4" id="KW-0106">Calcium</keyword>
<dbReference type="Gene3D" id="3.30.60.90">
    <property type="match status" value="1"/>
</dbReference>
<evidence type="ECO:0000256" key="3">
    <source>
        <dbReference type="ARBA" id="ARBA00022833"/>
    </source>
</evidence>
<keyword evidence="2" id="KW-0863">Zinc-finger</keyword>
<dbReference type="InterPro" id="IPR002048">
    <property type="entry name" value="EF_hand_dom"/>
</dbReference>
<protein>
    <submittedName>
        <fullName evidence="7">Putative EF-hand domain pair protein</fullName>
    </submittedName>
</protein>
<keyword evidence="1" id="KW-0479">Metal-binding</keyword>
<comment type="caution">
    <text evidence="7">The sequence shown here is derived from an EMBL/GenBank/DDBJ whole genome shotgun (WGS) entry which is preliminary data.</text>
</comment>
<dbReference type="AlphaFoldDB" id="A0A2P6QRI5"/>
<evidence type="ECO:0000313" key="7">
    <source>
        <dbReference type="EMBL" id="PRQ36799.1"/>
    </source>
</evidence>
<dbReference type="InterPro" id="IPR011992">
    <property type="entry name" value="EF-hand-dom_pair"/>
</dbReference>
<dbReference type="SUPFAM" id="SSF47473">
    <property type="entry name" value="EF-hand"/>
    <property type="match status" value="1"/>
</dbReference>
<feature type="domain" description="EF-hand" evidence="6">
    <location>
        <begin position="18"/>
        <end position="52"/>
    </location>
</feature>
<evidence type="ECO:0000256" key="4">
    <source>
        <dbReference type="ARBA" id="ARBA00022837"/>
    </source>
</evidence>
<reference evidence="7 8" key="1">
    <citation type="journal article" date="2018" name="Nat. Genet.">
        <title>The Rosa genome provides new insights in the design of modern roses.</title>
        <authorList>
            <person name="Bendahmane M."/>
        </authorList>
    </citation>
    <scope>NUCLEOTIDE SEQUENCE [LARGE SCALE GENOMIC DNA]</scope>
    <source>
        <strain evidence="8">cv. Old Blush</strain>
    </source>
</reference>